<keyword evidence="2" id="KW-0285">Flavoprotein</keyword>
<evidence type="ECO:0000256" key="4">
    <source>
        <dbReference type="ARBA" id="ARBA00023002"/>
    </source>
</evidence>
<dbReference type="SUPFAM" id="SSF51395">
    <property type="entry name" value="FMN-linked oxidoreductases"/>
    <property type="match status" value="1"/>
</dbReference>
<dbReference type="InterPro" id="IPR013785">
    <property type="entry name" value="Aldolase_TIM"/>
</dbReference>
<dbReference type="PIRSF" id="PIRSF000138">
    <property type="entry name" value="Al-hdrx_acd_dh"/>
    <property type="match status" value="1"/>
</dbReference>
<gene>
    <name evidence="9" type="ORF">M8H41_04185</name>
</gene>
<comment type="similarity">
    <text evidence="5">Belongs to the FMN-dependent alpha-hydroxy acid dehydrogenase family.</text>
</comment>
<dbReference type="PROSITE" id="PS51349">
    <property type="entry name" value="FMN_HYDROXY_ACID_DH_2"/>
    <property type="match status" value="1"/>
</dbReference>
<dbReference type="InterPro" id="IPR037396">
    <property type="entry name" value="FMN_HAD"/>
</dbReference>
<evidence type="ECO:0000259" key="8">
    <source>
        <dbReference type="PROSITE" id="PS51349"/>
    </source>
</evidence>
<dbReference type="InterPro" id="IPR000262">
    <property type="entry name" value="FMN-dep_DH"/>
</dbReference>
<evidence type="ECO:0000256" key="6">
    <source>
        <dbReference type="ARBA" id="ARBA00029513"/>
    </source>
</evidence>
<dbReference type="EMBL" id="JAMJEV010000003">
    <property type="protein sequence ID" value="MDO0822060.1"/>
    <property type="molecule type" value="Genomic_DNA"/>
</dbReference>
<dbReference type="PANTHER" id="PTHR10578">
    <property type="entry name" value="S -2-HYDROXY-ACID OXIDASE-RELATED"/>
    <property type="match status" value="1"/>
</dbReference>
<sequence>MNIQTVRQTAREKLKGFCRVCPECNGKACAGEVPGMGGMGTGTSFKNNVEALAAYRINLRTLHGVKKPNTQIKLFGQELKTPIFGAPITGNNFNMGGALNEEEWAEAMIQGCLSSGAMGSTGDAPDPAMYKAGLGVVAKAQGLGIPFMKPRELPEVFDYLRLAEEAGVLAVGMDVDAAGLVTIPVSPKTKEDLKTIIDNTSLPFIIKGIMTVEEAEIAVEVGAAAIVVSNHGGRVLDYTPGTAEVLPEIAAAVDGRIPVIVDGGVRTGVDVLKMLALGADAVMIGRPLIIAGYGGGAEGVALAIRRMTNELKQAMVLTGCQTLENIDMDVFFKRKTFTS</sequence>
<evidence type="ECO:0000256" key="7">
    <source>
        <dbReference type="ARBA" id="ARBA00048754"/>
    </source>
</evidence>
<keyword evidence="4" id="KW-0560">Oxidoreductase</keyword>
<accession>A0ABT8QN30</accession>
<keyword evidence="3" id="KW-0288">FMN</keyword>
<name>A0ABT8QN30_9FIRM</name>
<proteinExistence type="inferred from homology"/>
<dbReference type="Gene3D" id="3.20.20.70">
    <property type="entry name" value="Aldolase class I"/>
    <property type="match status" value="1"/>
</dbReference>
<evidence type="ECO:0000256" key="1">
    <source>
        <dbReference type="ARBA" id="ARBA00001917"/>
    </source>
</evidence>
<protein>
    <recommendedName>
        <fullName evidence="6">L-lactate oxidase</fullName>
    </recommendedName>
</protein>
<dbReference type="PANTHER" id="PTHR10578:SF107">
    <property type="entry name" value="2-HYDROXYACID OXIDASE 1"/>
    <property type="match status" value="1"/>
</dbReference>
<comment type="cofactor">
    <cofactor evidence="1">
        <name>FMN</name>
        <dbReference type="ChEBI" id="CHEBI:58210"/>
    </cofactor>
</comment>
<evidence type="ECO:0000256" key="5">
    <source>
        <dbReference type="ARBA" id="ARBA00024042"/>
    </source>
</evidence>
<dbReference type="CDD" id="cd02809">
    <property type="entry name" value="alpha_hydroxyacid_oxid_FMN"/>
    <property type="match status" value="1"/>
</dbReference>
<reference evidence="9" key="1">
    <citation type="submission" date="2022-05" db="EMBL/GenBank/DDBJ databases">
        <title>Expanded diversity of anoxic marine methylotrophy in a Black Sea sulfate reducing microorganism.</title>
        <authorList>
            <person name="Fischer P.Q."/>
            <person name="Stams A.J.M."/>
            <person name="Villanueva L."/>
            <person name="Sousa D.Z."/>
        </authorList>
    </citation>
    <scope>NUCLEOTIDE SEQUENCE</scope>
    <source>
        <strain evidence="9">P130</strain>
    </source>
</reference>
<keyword evidence="10" id="KW-1185">Reference proteome</keyword>
<evidence type="ECO:0000313" key="10">
    <source>
        <dbReference type="Proteomes" id="UP001176021"/>
    </source>
</evidence>
<dbReference type="RefSeq" id="WP_301998573.1">
    <property type="nucleotide sequence ID" value="NZ_JAMJEV010000003.1"/>
</dbReference>
<dbReference type="InterPro" id="IPR012133">
    <property type="entry name" value="Alpha-hydoxy_acid_DH_FMN"/>
</dbReference>
<evidence type="ECO:0000256" key="2">
    <source>
        <dbReference type="ARBA" id="ARBA00022630"/>
    </source>
</evidence>
<feature type="domain" description="FMN hydroxy acid dehydrogenase" evidence="8">
    <location>
        <begin position="37"/>
        <end position="336"/>
    </location>
</feature>
<dbReference type="Proteomes" id="UP001176021">
    <property type="component" value="Unassembled WGS sequence"/>
</dbReference>
<organism evidence="9 10">
    <name type="scientific">Desulfosporosinus nitroreducens</name>
    <dbReference type="NCBI Taxonomy" id="2018668"/>
    <lineage>
        <taxon>Bacteria</taxon>
        <taxon>Bacillati</taxon>
        <taxon>Bacillota</taxon>
        <taxon>Clostridia</taxon>
        <taxon>Eubacteriales</taxon>
        <taxon>Desulfitobacteriaceae</taxon>
        <taxon>Desulfosporosinus</taxon>
    </lineage>
</organism>
<dbReference type="Pfam" id="PF01070">
    <property type="entry name" value="FMN_dh"/>
    <property type="match status" value="2"/>
</dbReference>
<comment type="caution">
    <text evidence="9">The sequence shown here is derived from an EMBL/GenBank/DDBJ whole genome shotgun (WGS) entry which is preliminary data.</text>
</comment>
<comment type="catalytic activity">
    <reaction evidence="7">
        <text>(S)-lactate + O2 = pyruvate + H2O2</text>
        <dbReference type="Rhea" id="RHEA:55868"/>
        <dbReference type="ChEBI" id="CHEBI:15361"/>
        <dbReference type="ChEBI" id="CHEBI:15379"/>
        <dbReference type="ChEBI" id="CHEBI:16240"/>
        <dbReference type="ChEBI" id="CHEBI:16651"/>
    </reaction>
    <physiologicalReaction direction="left-to-right" evidence="7">
        <dbReference type="Rhea" id="RHEA:55869"/>
    </physiologicalReaction>
</comment>
<evidence type="ECO:0000313" key="9">
    <source>
        <dbReference type="EMBL" id="MDO0822060.1"/>
    </source>
</evidence>
<evidence type="ECO:0000256" key="3">
    <source>
        <dbReference type="ARBA" id="ARBA00022643"/>
    </source>
</evidence>